<dbReference type="PROSITE" id="PS00640">
    <property type="entry name" value="THIOL_PROTEASE_ASN"/>
    <property type="match status" value="1"/>
</dbReference>
<accession>A0AAV4TGT9</accession>
<organism evidence="3 4">
    <name type="scientific">Caerostris darwini</name>
    <dbReference type="NCBI Taxonomy" id="1538125"/>
    <lineage>
        <taxon>Eukaryota</taxon>
        <taxon>Metazoa</taxon>
        <taxon>Ecdysozoa</taxon>
        <taxon>Arthropoda</taxon>
        <taxon>Chelicerata</taxon>
        <taxon>Arachnida</taxon>
        <taxon>Araneae</taxon>
        <taxon>Araneomorphae</taxon>
        <taxon>Entelegynae</taxon>
        <taxon>Araneoidea</taxon>
        <taxon>Araneidae</taxon>
        <taxon>Caerostris</taxon>
    </lineage>
</organism>
<reference evidence="3 4" key="1">
    <citation type="submission" date="2021-06" db="EMBL/GenBank/DDBJ databases">
        <title>Caerostris darwini draft genome.</title>
        <authorList>
            <person name="Kono N."/>
            <person name="Arakawa K."/>
        </authorList>
    </citation>
    <scope>NUCLEOTIDE SEQUENCE [LARGE SCALE GENOMIC DNA]</scope>
</reference>
<proteinExistence type="inferred from homology"/>
<feature type="domain" description="Peptidase C1A papain C-terminal" evidence="2">
    <location>
        <begin position="1"/>
        <end position="88"/>
    </location>
</feature>
<gene>
    <name evidence="3" type="primary">LCP2</name>
    <name evidence="3" type="ORF">CDAR_536951</name>
</gene>
<dbReference type="Pfam" id="PF00112">
    <property type="entry name" value="Peptidase_C1"/>
    <property type="match status" value="1"/>
</dbReference>
<comment type="similarity">
    <text evidence="1">Belongs to the peptidase C1 family.</text>
</comment>
<dbReference type="InterPro" id="IPR013128">
    <property type="entry name" value="Peptidase_C1A"/>
</dbReference>
<dbReference type="AlphaFoldDB" id="A0AAV4TGT9"/>
<dbReference type="GO" id="GO:0006508">
    <property type="term" value="P:proteolysis"/>
    <property type="evidence" value="ECO:0007669"/>
    <property type="project" value="InterPro"/>
</dbReference>
<evidence type="ECO:0000259" key="2">
    <source>
        <dbReference type="SMART" id="SM00645"/>
    </source>
</evidence>
<dbReference type="Proteomes" id="UP001054837">
    <property type="component" value="Unassembled WGS sequence"/>
</dbReference>
<name>A0AAV4TGT9_9ARAC</name>
<evidence type="ECO:0000256" key="1">
    <source>
        <dbReference type="ARBA" id="ARBA00008455"/>
    </source>
</evidence>
<dbReference type="Gene3D" id="3.90.70.10">
    <property type="entry name" value="Cysteine proteinases"/>
    <property type="match status" value="1"/>
</dbReference>
<comment type="caution">
    <text evidence="3">The sequence shown here is derived from an EMBL/GenBank/DDBJ whole genome shotgun (WGS) entry which is preliminary data.</text>
</comment>
<keyword evidence="4" id="KW-1185">Reference proteome</keyword>
<dbReference type="InterPro" id="IPR025661">
    <property type="entry name" value="Pept_asp_AS"/>
</dbReference>
<evidence type="ECO:0000313" key="4">
    <source>
        <dbReference type="Proteomes" id="UP001054837"/>
    </source>
</evidence>
<evidence type="ECO:0000313" key="3">
    <source>
        <dbReference type="EMBL" id="GIY44454.1"/>
    </source>
</evidence>
<dbReference type="SUPFAM" id="SSF54001">
    <property type="entry name" value="Cysteine proteinases"/>
    <property type="match status" value="1"/>
</dbReference>
<dbReference type="EMBL" id="BPLQ01009518">
    <property type="protein sequence ID" value="GIY44454.1"/>
    <property type="molecule type" value="Genomic_DNA"/>
</dbReference>
<protein>
    <submittedName>
        <fullName evidence="3">Digestive cysteine proteinase 2</fullName>
    </submittedName>
</protein>
<dbReference type="SMART" id="SM00645">
    <property type="entry name" value="Pept_C1"/>
    <property type="match status" value="1"/>
</dbReference>
<dbReference type="InterPro" id="IPR038765">
    <property type="entry name" value="Papain-like_cys_pep_sf"/>
</dbReference>
<dbReference type="PANTHER" id="PTHR12411">
    <property type="entry name" value="CYSTEINE PROTEASE FAMILY C1-RELATED"/>
    <property type="match status" value="1"/>
</dbReference>
<dbReference type="CDD" id="cd02248">
    <property type="entry name" value="Peptidase_C1A"/>
    <property type="match status" value="1"/>
</dbReference>
<dbReference type="InterPro" id="IPR000668">
    <property type="entry name" value="Peptidase_C1A_C"/>
</dbReference>
<dbReference type="InterPro" id="IPR039417">
    <property type="entry name" value="Peptidase_C1A_papain-like"/>
</dbReference>
<sequence length="89" mass="9908">MVGPISVIIDACHNTFINYKSGIFDEPTCRIDIPSHAVLVIGYGTENGHDYWLVKNSWGESWGMDGYIKMSRNKNNQCGIASRASFPLV</sequence>
<dbReference type="GO" id="GO:0008234">
    <property type="term" value="F:cysteine-type peptidase activity"/>
    <property type="evidence" value="ECO:0007669"/>
    <property type="project" value="InterPro"/>
</dbReference>